<comment type="subunit">
    <text evidence="2">Homodimer.</text>
</comment>
<dbReference type="AlphaFoldDB" id="A0A0N4UBJ5"/>
<keyword evidence="4" id="KW-0560">Oxidoreductase</keyword>
<dbReference type="PANTHER" id="PTHR15104">
    <property type="entry name" value="DIHYDROPTERIDINE REDUCTASE"/>
    <property type="match status" value="1"/>
</dbReference>
<evidence type="ECO:0000256" key="10">
    <source>
        <dbReference type="ARBA" id="ARBA00042518"/>
    </source>
</evidence>
<dbReference type="WBParaSite" id="DME_0000457701-mRNA-1">
    <property type="protein sequence ID" value="DME_0000457701-mRNA-1"/>
    <property type="gene ID" value="DME_0000457701"/>
</dbReference>
<dbReference type="FunFam" id="3.40.50.720:FF:000157">
    <property type="entry name" value="Quinoid dihydropteridine reductase"/>
    <property type="match status" value="1"/>
</dbReference>
<accession>A0A0N4UBJ5</accession>
<reference evidence="16" key="1">
    <citation type="submission" date="2017-02" db="UniProtKB">
        <authorList>
            <consortium name="WormBaseParasite"/>
        </authorList>
    </citation>
    <scope>IDENTIFICATION</scope>
</reference>
<dbReference type="OrthoDB" id="1204at2759"/>
<evidence type="ECO:0000256" key="9">
    <source>
        <dbReference type="ARBA" id="ARBA00041348"/>
    </source>
</evidence>
<comment type="catalytic activity">
    <reaction evidence="12">
        <text>5,6,7,8-tetrahydropteridine + NAD(+) = 6,7-dihydropteridine + NADH + H(+)</text>
        <dbReference type="Rhea" id="RHEA:17869"/>
        <dbReference type="ChEBI" id="CHEBI:15378"/>
        <dbReference type="ChEBI" id="CHEBI:28889"/>
        <dbReference type="ChEBI" id="CHEBI:30156"/>
        <dbReference type="ChEBI" id="CHEBI:57540"/>
        <dbReference type="ChEBI" id="CHEBI:57945"/>
        <dbReference type="EC" id="1.5.1.34"/>
    </reaction>
    <physiologicalReaction direction="right-to-left" evidence="12">
        <dbReference type="Rhea" id="RHEA:17871"/>
    </physiologicalReaction>
</comment>
<evidence type="ECO:0000313" key="13">
    <source>
        <dbReference type="EMBL" id="VDN58487.1"/>
    </source>
</evidence>
<dbReference type="Pfam" id="PF13561">
    <property type="entry name" value="adh_short_C2"/>
    <property type="match status" value="1"/>
</dbReference>
<evidence type="ECO:0000256" key="6">
    <source>
        <dbReference type="ARBA" id="ARBA00037099"/>
    </source>
</evidence>
<dbReference type="InterPro" id="IPR036291">
    <property type="entry name" value="NAD(P)-bd_dom_sf"/>
</dbReference>
<dbReference type="Proteomes" id="UP000274756">
    <property type="component" value="Unassembled WGS sequence"/>
</dbReference>
<evidence type="ECO:0000256" key="1">
    <source>
        <dbReference type="ARBA" id="ARBA00006484"/>
    </source>
</evidence>
<evidence type="ECO:0000256" key="8">
    <source>
        <dbReference type="ARBA" id="ARBA00039520"/>
    </source>
</evidence>
<evidence type="ECO:0000256" key="5">
    <source>
        <dbReference type="ARBA" id="ARBA00023007"/>
    </source>
</evidence>
<comment type="catalytic activity">
    <reaction evidence="11">
        <text>5,6,7,8-tetrahydropteridine + NADP(+) = 6,7-dihydropteridine + NADPH + H(+)</text>
        <dbReference type="Rhea" id="RHEA:17865"/>
        <dbReference type="ChEBI" id="CHEBI:15378"/>
        <dbReference type="ChEBI" id="CHEBI:28889"/>
        <dbReference type="ChEBI" id="CHEBI:30156"/>
        <dbReference type="ChEBI" id="CHEBI:57783"/>
        <dbReference type="ChEBI" id="CHEBI:58349"/>
        <dbReference type="EC" id="1.5.1.34"/>
    </reaction>
    <physiologicalReaction direction="right-to-left" evidence="11">
        <dbReference type="Rhea" id="RHEA:17867"/>
    </physiologicalReaction>
</comment>
<dbReference type="PANTHER" id="PTHR15104:SF0">
    <property type="entry name" value="DIHYDROPTERIDINE REDUCTASE"/>
    <property type="match status" value="1"/>
</dbReference>
<keyword evidence="3" id="KW-0521">NADP</keyword>
<evidence type="ECO:0000313" key="15">
    <source>
        <dbReference type="Proteomes" id="UP000274756"/>
    </source>
</evidence>
<dbReference type="Gene3D" id="3.40.50.720">
    <property type="entry name" value="NAD(P)-binding Rossmann-like Domain"/>
    <property type="match status" value="1"/>
</dbReference>
<keyword evidence="5" id="KW-0783">Tetrahydrobiopterin biosynthesis</keyword>
<dbReference type="GO" id="GO:0004155">
    <property type="term" value="F:6,7-dihydropteridine reductase activity"/>
    <property type="evidence" value="ECO:0007669"/>
    <property type="project" value="UniProtKB-EC"/>
</dbReference>
<proteinExistence type="inferred from homology"/>
<dbReference type="STRING" id="318479.A0A0N4UBJ5"/>
<evidence type="ECO:0000256" key="2">
    <source>
        <dbReference type="ARBA" id="ARBA00011738"/>
    </source>
</evidence>
<organism evidence="14 16">
    <name type="scientific">Dracunculus medinensis</name>
    <name type="common">Guinea worm</name>
    <dbReference type="NCBI Taxonomy" id="318479"/>
    <lineage>
        <taxon>Eukaryota</taxon>
        <taxon>Metazoa</taxon>
        <taxon>Ecdysozoa</taxon>
        <taxon>Nematoda</taxon>
        <taxon>Chromadorea</taxon>
        <taxon>Rhabditida</taxon>
        <taxon>Spirurina</taxon>
        <taxon>Dracunculoidea</taxon>
        <taxon>Dracunculidae</taxon>
        <taxon>Dracunculus</taxon>
    </lineage>
</organism>
<dbReference type="GO" id="GO:0005737">
    <property type="term" value="C:cytoplasm"/>
    <property type="evidence" value="ECO:0007669"/>
    <property type="project" value="TreeGrafter"/>
</dbReference>
<dbReference type="InterPro" id="IPR002347">
    <property type="entry name" value="SDR_fam"/>
</dbReference>
<dbReference type="GO" id="GO:0070402">
    <property type="term" value="F:NADPH binding"/>
    <property type="evidence" value="ECO:0007669"/>
    <property type="project" value="TreeGrafter"/>
</dbReference>
<evidence type="ECO:0000256" key="7">
    <source>
        <dbReference type="ARBA" id="ARBA00039153"/>
    </source>
</evidence>
<dbReference type="CDD" id="cd05334">
    <property type="entry name" value="DHPR_SDR_c_like"/>
    <property type="match status" value="1"/>
</dbReference>
<evidence type="ECO:0000256" key="11">
    <source>
        <dbReference type="ARBA" id="ARBA00047429"/>
    </source>
</evidence>
<dbReference type="EC" id="1.5.1.34" evidence="7"/>
<keyword evidence="15" id="KW-1185">Reference proteome</keyword>
<dbReference type="SUPFAM" id="SSF51735">
    <property type="entry name" value="NAD(P)-binding Rossmann-fold domains"/>
    <property type="match status" value="1"/>
</dbReference>
<evidence type="ECO:0000313" key="14">
    <source>
        <dbReference type="Proteomes" id="UP000038040"/>
    </source>
</evidence>
<dbReference type="GO" id="GO:0070404">
    <property type="term" value="F:NADH binding"/>
    <property type="evidence" value="ECO:0007669"/>
    <property type="project" value="TreeGrafter"/>
</dbReference>
<gene>
    <name evidence="13" type="ORF">DME_LOCUS8460</name>
</gene>
<evidence type="ECO:0000256" key="4">
    <source>
        <dbReference type="ARBA" id="ARBA00023002"/>
    </source>
</evidence>
<dbReference type="PROSITE" id="PS00061">
    <property type="entry name" value="ADH_SHORT"/>
    <property type="match status" value="1"/>
</dbReference>
<dbReference type="EMBL" id="UYYG01001169">
    <property type="protein sequence ID" value="VDN58487.1"/>
    <property type="molecule type" value="Genomic_DNA"/>
</dbReference>
<dbReference type="Proteomes" id="UP000038040">
    <property type="component" value="Unplaced"/>
</dbReference>
<reference evidence="13 15" key="2">
    <citation type="submission" date="2018-11" db="EMBL/GenBank/DDBJ databases">
        <authorList>
            <consortium name="Pathogen Informatics"/>
        </authorList>
    </citation>
    <scope>NUCLEOTIDE SEQUENCE [LARGE SCALE GENOMIC DNA]</scope>
</reference>
<dbReference type="InterPro" id="IPR020904">
    <property type="entry name" value="Sc_DH/Rdtase_CS"/>
</dbReference>
<evidence type="ECO:0000256" key="12">
    <source>
        <dbReference type="ARBA" id="ARBA00047536"/>
    </source>
</evidence>
<protein>
    <recommendedName>
        <fullName evidence="8">Dihydropteridine reductase</fullName>
        <ecNumber evidence="7">1.5.1.34</ecNumber>
    </recommendedName>
    <alternativeName>
        <fullName evidence="10">HDHPR</fullName>
    </alternativeName>
    <alternativeName>
        <fullName evidence="9">Quinoid dihydropteridine reductase</fullName>
    </alternativeName>
</protein>
<evidence type="ECO:0000313" key="16">
    <source>
        <dbReference type="WBParaSite" id="DME_0000457701-mRNA-1"/>
    </source>
</evidence>
<dbReference type="GO" id="GO:0006729">
    <property type="term" value="P:tetrahydrobiopterin biosynthetic process"/>
    <property type="evidence" value="ECO:0007669"/>
    <property type="project" value="UniProtKB-KW"/>
</dbReference>
<name>A0A0N4UBJ5_DRAME</name>
<sequence>MSNGRVLIYGGNGALGSWTLNVDLLENNLADNNIVVNKNDSWLQQENFVFDQMSKIIGEKELDAIFCVAGGWLGGNAADKDMVKNAEIMYKQSVWSSVISARLASKYLNDGGLLQLTGAAAALQGTPGMIGYGMAKSAVHQLVKSLSVDNSGMPKDSSALAISPVILDTPMNRKWMPKADFKALAWTPLIYIADLLYDWTVNKSSRPSNGSIVKISTKDGNTTLEMH</sequence>
<comment type="similarity">
    <text evidence="1">Belongs to the short-chain dehydrogenases/reductases (SDR) family.</text>
</comment>
<evidence type="ECO:0000256" key="3">
    <source>
        <dbReference type="ARBA" id="ARBA00022857"/>
    </source>
</evidence>
<dbReference type="GO" id="GO:0006559">
    <property type="term" value="P:L-phenylalanine catabolic process"/>
    <property type="evidence" value="ECO:0007669"/>
    <property type="project" value="TreeGrafter"/>
</dbReference>
<comment type="function">
    <text evidence="6">Catalyzes the conversion of quinonoid dihydrobiopterin into tetrahydrobiopterin.</text>
</comment>